<sequence>MSRLDASLRTLDAASVSPLTIAQRERSESTLEGILASGSAASLSVARSRRWALPDSRWLSLAAVAAAAVVTVAVIVFPGALGGGRAYGSWTPVPTALTASEIQLIGHECLDGFESGRGGFDADRARVALAERRGEFAMLLYRIENPETSASCLAHNIPGSDDVDDVKWGMTGSSGPAETTPPGTYSQGAISDFVEASVTDGAVGEGVTGITIHASNLTVQASVTNGRYVAWWPGPAFKQNSEGDPVLLNLTYDVTLSNGTVLPNAQPHR</sequence>
<keyword evidence="1" id="KW-1133">Transmembrane helix</keyword>
<evidence type="ECO:0000313" key="3">
    <source>
        <dbReference type="Proteomes" id="UP000249341"/>
    </source>
</evidence>
<comment type="caution">
    <text evidence="2">The sequence shown here is derived from an EMBL/GenBank/DDBJ whole genome shotgun (WGS) entry which is preliminary data.</text>
</comment>
<evidence type="ECO:0000313" key="2">
    <source>
        <dbReference type="EMBL" id="RAK43243.1"/>
    </source>
</evidence>
<dbReference type="OrthoDB" id="3293457at2"/>
<feature type="transmembrane region" description="Helical" evidence="1">
    <location>
        <begin position="58"/>
        <end position="81"/>
    </location>
</feature>
<gene>
    <name evidence="2" type="ORF">B0I29_101373</name>
</gene>
<protein>
    <submittedName>
        <fullName evidence="2">Uncharacterized protein</fullName>
    </submittedName>
</protein>
<organism evidence="2 3">
    <name type="scientific">Actinoplanes lutulentus</name>
    <dbReference type="NCBI Taxonomy" id="1287878"/>
    <lineage>
        <taxon>Bacteria</taxon>
        <taxon>Bacillati</taxon>
        <taxon>Actinomycetota</taxon>
        <taxon>Actinomycetes</taxon>
        <taxon>Micromonosporales</taxon>
        <taxon>Micromonosporaceae</taxon>
        <taxon>Actinoplanes</taxon>
    </lineage>
</organism>
<keyword evidence="1" id="KW-0812">Transmembrane</keyword>
<name>A0A327ZKP1_9ACTN</name>
<dbReference type="EMBL" id="QLMJ01000001">
    <property type="protein sequence ID" value="RAK43243.1"/>
    <property type="molecule type" value="Genomic_DNA"/>
</dbReference>
<dbReference type="AlphaFoldDB" id="A0A327ZKP1"/>
<evidence type="ECO:0000256" key="1">
    <source>
        <dbReference type="SAM" id="Phobius"/>
    </source>
</evidence>
<dbReference type="RefSeq" id="WP_146616684.1">
    <property type="nucleotide sequence ID" value="NZ_JACHWI010000001.1"/>
</dbReference>
<reference evidence="2 3" key="1">
    <citation type="submission" date="2018-06" db="EMBL/GenBank/DDBJ databases">
        <title>Genomic Encyclopedia of Type Strains, Phase III (KMG-III): the genomes of soil and plant-associated and newly described type strains.</title>
        <authorList>
            <person name="Whitman W."/>
        </authorList>
    </citation>
    <scope>NUCLEOTIDE SEQUENCE [LARGE SCALE GENOMIC DNA]</scope>
    <source>
        <strain evidence="2 3">CGMCC 4.7090</strain>
    </source>
</reference>
<keyword evidence="1" id="KW-0472">Membrane</keyword>
<proteinExistence type="predicted"/>
<keyword evidence="3" id="KW-1185">Reference proteome</keyword>
<dbReference type="Proteomes" id="UP000249341">
    <property type="component" value="Unassembled WGS sequence"/>
</dbReference>
<accession>A0A327ZKP1</accession>